<keyword evidence="2" id="KW-1185">Reference proteome</keyword>
<evidence type="ECO:0000313" key="2">
    <source>
        <dbReference type="Proteomes" id="UP000284706"/>
    </source>
</evidence>
<accession>A0A409X073</accession>
<dbReference type="OrthoDB" id="2099276at2759"/>
<evidence type="ECO:0000313" key="1">
    <source>
        <dbReference type="EMBL" id="PPQ84178.1"/>
    </source>
</evidence>
<organism evidence="1 2">
    <name type="scientific">Gymnopilus dilepis</name>
    <dbReference type="NCBI Taxonomy" id="231916"/>
    <lineage>
        <taxon>Eukaryota</taxon>
        <taxon>Fungi</taxon>
        <taxon>Dikarya</taxon>
        <taxon>Basidiomycota</taxon>
        <taxon>Agaricomycotina</taxon>
        <taxon>Agaricomycetes</taxon>
        <taxon>Agaricomycetidae</taxon>
        <taxon>Agaricales</taxon>
        <taxon>Agaricineae</taxon>
        <taxon>Hymenogastraceae</taxon>
        <taxon>Gymnopilus</taxon>
    </lineage>
</organism>
<dbReference type="InterPro" id="IPR038883">
    <property type="entry name" value="AN11006-like"/>
</dbReference>
<dbReference type="PANTHER" id="PTHR42085">
    <property type="entry name" value="F-BOX DOMAIN-CONTAINING PROTEIN"/>
    <property type="match status" value="1"/>
</dbReference>
<name>A0A409X073_9AGAR</name>
<dbReference type="Proteomes" id="UP000284706">
    <property type="component" value="Unassembled WGS sequence"/>
</dbReference>
<protein>
    <recommendedName>
        <fullName evidence="3">F-box domain-containing protein</fullName>
    </recommendedName>
</protein>
<dbReference type="AlphaFoldDB" id="A0A409X073"/>
<sequence length="418" mass="48138">MPSPPTFLRLPREIRLKIYVFAGLVRLCPINLNDEGSRKTYRDKQIGRYLQSLMPWERPNLERARDIYCDYRKKIFLWGYRCGTTAMMECICPSLPIHLLTVCRTLYQEVFEILYSRNKFKYYIKDDIQLNWEGVRIMTSLCIRLNTCSCVPGHFCDHPRSDIPSERCKVCHSTCRRGRDPPLSANSPDAKEVVEKWVAFSGILVKNLRPEMRLTVISDCADLESAQKVVDSLKVFPTLSQYSVRLGQSPSMPWRKVAEDVVYKLMNRQTLGTFQYLNLPMELQRHILIFTDLVSPYILEVGDFLPGTRQRGIGPFRQGDRVCCFRCTDSAEACCCVVNHAAFSSIQCHCWVFPKALFYVSKGMRQEAINTFFSKNKFLITEQIRSYSGDHSSGEGSGMGKALTFFRRILPYGTYNGS</sequence>
<gene>
    <name evidence="1" type="ORF">CVT26_015258</name>
</gene>
<reference evidence="1 2" key="1">
    <citation type="journal article" date="2018" name="Evol. Lett.">
        <title>Horizontal gene cluster transfer increased hallucinogenic mushroom diversity.</title>
        <authorList>
            <person name="Reynolds H.T."/>
            <person name="Vijayakumar V."/>
            <person name="Gluck-Thaler E."/>
            <person name="Korotkin H.B."/>
            <person name="Matheny P.B."/>
            <person name="Slot J.C."/>
        </authorList>
    </citation>
    <scope>NUCLEOTIDE SEQUENCE [LARGE SCALE GENOMIC DNA]</scope>
    <source>
        <strain evidence="1 2">SRW20</strain>
    </source>
</reference>
<evidence type="ECO:0008006" key="3">
    <source>
        <dbReference type="Google" id="ProtNLM"/>
    </source>
</evidence>
<proteinExistence type="predicted"/>
<dbReference type="InParanoid" id="A0A409X073"/>
<comment type="caution">
    <text evidence="1">The sequence shown here is derived from an EMBL/GenBank/DDBJ whole genome shotgun (WGS) entry which is preliminary data.</text>
</comment>
<dbReference type="PANTHER" id="PTHR42085:SF2">
    <property type="entry name" value="F-BOX DOMAIN-CONTAINING PROTEIN"/>
    <property type="match status" value="1"/>
</dbReference>
<dbReference type="EMBL" id="NHYE01004517">
    <property type="protein sequence ID" value="PPQ84178.1"/>
    <property type="molecule type" value="Genomic_DNA"/>
</dbReference>